<evidence type="ECO:0000256" key="7">
    <source>
        <dbReference type="SAM" id="Coils"/>
    </source>
</evidence>
<feature type="domain" description="Exocyst complex component Sec10-like alpha-helical bundle" evidence="8">
    <location>
        <begin position="158"/>
        <end position="212"/>
    </location>
</feature>
<evidence type="ECO:0000259" key="8">
    <source>
        <dbReference type="Pfam" id="PF07393"/>
    </source>
</evidence>
<keyword evidence="5 7" id="KW-0175">Coiled coil</keyword>
<dbReference type="PANTHER" id="PTHR12100">
    <property type="entry name" value="SEC10"/>
    <property type="match status" value="1"/>
</dbReference>
<keyword evidence="11" id="KW-1185">Reference proteome</keyword>
<dbReference type="GeneTree" id="ENSGT00390000012837"/>
<evidence type="ECO:0000256" key="5">
    <source>
        <dbReference type="ARBA" id="ARBA00023054"/>
    </source>
</evidence>
<dbReference type="GO" id="GO:0006893">
    <property type="term" value="P:Golgi to plasma membrane transport"/>
    <property type="evidence" value="ECO:0007669"/>
    <property type="project" value="TreeGrafter"/>
</dbReference>
<dbReference type="GO" id="GO:0006887">
    <property type="term" value="P:exocytosis"/>
    <property type="evidence" value="ECO:0007669"/>
    <property type="project" value="UniProtKB-KW"/>
</dbReference>
<dbReference type="AlphaFoldDB" id="A0A669D5Y0"/>
<dbReference type="Ensembl" id="ENSONIT00000080047.1">
    <property type="protein sequence ID" value="ENSONIP00000055983.1"/>
    <property type="gene ID" value="ENSONIG00000020157.2"/>
</dbReference>
<reference evidence="10" key="3">
    <citation type="submission" date="2025-09" db="UniProtKB">
        <authorList>
            <consortium name="Ensembl"/>
        </authorList>
    </citation>
    <scope>IDENTIFICATION</scope>
</reference>
<feature type="domain" description="Exocyst complex component Sec10-like alpha-helical bundle" evidence="8">
    <location>
        <begin position="224"/>
        <end position="644"/>
    </location>
</feature>
<evidence type="ECO:0000256" key="2">
    <source>
        <dbReference type="ARBA" id="ARBA00017524"/>
    </source>
</evidence>
<dbReference type="InterPro" id="IPR048625">
    <property type="entry name" value="Sec10_N"/>
</dbReference>
<evidence type="ECO:0000256" key="6">
    <source>
        <dbReference type="ARBA" id="ARBA00031471"/>
    </source>
</evidence>
<dbReference type="InterPro" id="IPR009976">
    <property type="entry name" value="Sec10-like"/>
</dbReference>
<evidence type="ECO:0000313" key="10">
    <source>
        <dbReference type="Ensembl" id="ENSONIP00000055983.1"/>
    </source>
</evidence>
<evidence type="ECO:0000256" key="3">
    <source>
        <dbReference type="ARBA" id="ARBA00022448"/>
    </source>
</evidence>
<keyword evidence="4" id="KW-0268">Exocytosis</keyword>
<evidence type="ECO:0000259" key="9">
    <source>
        <dbReference type="Pfam" id="PF20667"/>
    </source>
</evidence>
<evidence type="ECO:0000256" key="1">
    <source>
        <dbReference type="ARBA" id="ARBA00006572"/>
    </source>
</evidence>
<dbReference type="InterPro" id="IPR048627">
    <property type="entry name" value="Sec10_HB"/>
</dbReference>
<name>A0A669D5Y0_ORENI</name>
<dbReference type="PANTHER" id="PTHR12100:SF0">
    <property type="entry name" value="EXOCYST COMPLEX COMPONENT 5"/>
    <property type="match status" value="1"/>
</dbReference>
<comment type="similarity">
    <text evidence="1">Belongs to the SEC10 family.</text>
</comment>
<organism evidence="10 11">
    <name type="scientific">Oreochromis niloticus</name>
    <name type="common">Nile tilapia</name>
    <name type="synonym">Tilapia nilotica</name>
    <dbReference type="NCBI Taxonomy" id="8128"/>
    <lineage>
        <taxon>Eukaryota</taxon>
        <taxon>Metazoa</taxon>
        <taxon>Chordata</taxon>
        <taxon>Craniata</taxon>
        <taxon>Vertebrata</taxon>
        <taxon>Euteleostomi</taxon>
        <taxon>Actinopterygii</taxon>
        <taxon>Neopterygii</taxon>
        <taxon>Teleostei</taxon>
        <taxon>Neoteleostei</taxon>
        <taxon>Acanthomorphata</taxon>
        <taxon>Ovalentaria</taxon>
        <taxon>Cichlomorphae</taxon>
        <taxon>Cichliformes</taxon>
        <taxon>Cichlidae</taxon>
        <taxon>African cichlids</taxon>
        <taxon>Pseudocrenilabrinae</taxon>
        <taxon>Oreochromini</taxon>
        <taxon>Oreochromis</taxon>
    </lineage>
</organism>
<protein>
    <recommendedName>
        <fullName evidence="2">Exocyst complex component 5</fullName>
    </recommendedName>
    <alternativeName>
        <fullName evidence="6">Exocyst complex component Sec10</fullName>
    </alternativeName>
</protein>
<evidence type="ECO:0000256" key="4">
    <source>
        <dbReference type="ARBA" id="ARBA00022483"/>
    </source>
</evidence>
<gene>
    <name evidence="10" type="primary">EXOC5</name>
    <name evidence="10" type="synonym">exoc5</name>
</gene>
<evidence type="ECO:0000313" key="11">
    <source>
        <dbReference type="Proteomes" id="UP000005207"/>
    </source>
</evidence>
<sequence>MATTAHLFEEPFDADEYIERLAWRTPGGGSKGGAEAFDPKRLLEEFQNHIEELKQLDEKIQRKVEKLEHQCHREAKEFAHKVQDLQRSNQVAFQHFQELDEHISYVATKVCHLGDQLEGVNTPRQRAVEAQRLMTYFNEFLDGDLRSDVFNNPEKIKEAADIIQKLHLIAQELPFDRFADVKAKIASKYHDLERQLIQEFTAAQRRGEIGRISTEIKSLMCYSAHVKEKLDETRHSDVEQYLKNLYDLYTRTTGLATKLTEFNLGSDKHTFLSKLIKSIFSSYLESYIDMEREYLRTRGAMILQRYYDSKNHQKRPVGAGSIQDLKERIRQRTNLPLGPSIDTHGETFLSPELVVNLLQETRHAFERCHRLSDPSDLPKNAFSIFLLLVDHLCVEHIDYALEIGLSAIPSPDAKNANLYFLDVVQQANSIFHLFDKQFNDQLMPLISSSPKLAECLHKKKEVIEQMEVKLDTGIDRTLNCMVGQMKHILATEQKKTDFRPEDENNVMIQYTTACSKVCAYVSRQVEHVRKSMDGKNVDTVLTELGIRFHRLIHEHLQQYSYSSMGGMLAICDVAEYRRCAKDFRVPLVLQLFDTLHALCNLLVVAPDNLKQVCSGEQLTNLDRNLLHAFVQLRVDYRSARLGRHFS</sequence>
<feature type="coiled-coil region" evidence="7">
    <location>
        <begin position="43"/>
        <end position="77"/>
    </location>
</feature>
<proteinExistence type="inferred from homology"/>
<dbReference type="Proteomes" id="UP000005207">
    <property type="component" value="Linkage group LG19"/>
</dbReference>
<dbReference type="GO" id="GO:0000145">
    <property type="term" value="C:exocyst"/>
    <property type="evidence" value="ECO:0007669"/>
    <property type="project" value="TreeGrafter"/>
</dbReference>
<keyword evidence="3" id="KW-0813">Transport</keyword>
<accession>A0A669D5Y0</accession>
<feature type="domain" description="Exocyst complex component Sec10 N-terminal" evidence="9">
    <location>
        <begin position="39"/>
        <end position="148"/>
    </location>
</feature>
<dbReference type="Pfam" id="PF20667">
    <property type="entry name" value="Sec10_N"/>
    <property type="match status" value="1"/>
</dbReference>
<reference evidence="11" key="1">
    <citation type="submission" date="2012-01" db="EMBL/GenBank/DDBJ databases">
        <title>The Genome Sequence of Oreochromis niloticus (Nile Tilapia).</title>
        <authorList>
            <consortium name="Broad Institute Genome Assembly Team"/>
            <consortium name="Broad Institute Sequencing Platform"/>
            <person name="Di Palma F."/>
            <person name="Johnson J."/>
            <person name="Lander E.S."/>
            <person name="Lindblad-Toh K."/>
        </authorList>
    </citation>
    <scope>NUCLEOTIDE SEQUENCE [LARGE SCALE GENOMIC DNA]</scope>
</reference>
<reference evidence="10" key="2">
    <citation type="submission" date="2025-08" db="UniProtKB">
        <authorList>
            <consortium name="Ensembl"/>
        </authorList>
    </citation>
    <scope>IDENTIFICATION</scope>
</reference>
<dbReference type="Pfam" id="PF07393">
    <property type="entry name" value="Sec10_HB"/>
    <property type="match status" value="2"/>
</dbReference>